<dbReference type="Proteomes" id="UP001180020">
    <property type="component" value="Unassembled WGS sequence"/>
</dbReference>
<comment type="caution">
    <text evidence="3">The sequence shown here is derived from an EMBL/GenBank/DDBJ whole genome shotgun (WGS) entry which is preliminary data.</text>
</comment>
<reference evidence="3" key="2">
    <citation type="submission" date="2023-06" db="EMBL/GenBank/DDBJ databases">
        <authorList>
            <person name="Ma L."/>
            <person name="Liu K.-W."/>
            <person name="Li Z."/>
            <person name="Hsiao Y.-Y."/>
            <person name="Qi Y."/>
            <person name="Fu T."/>
            <person name="Tang G."/>
            <person name="Zhang D."/>
            <person name="Sun W.-H."/>
            <person name="Liu D.-K."/>
            <person name="Li Y."/>
            <person name="Chen G.-Z."/>
            <person name="Liu X.-D."/>
            <person name="Liao X.-Y."/>
            <person name="Jiang Y.-T."/>
            <person name="Yu X."/>
            <person name="Hao Y."/>
            <person name="Huang J."/>
            <person name="Zhao X.-W."/>
            <person name="Ke S."/>
            <person name="Chen Y.-Y."/>
            <person name="Wu W.-L."/>
            <person name="Hsu J.-L."/>
            <person name="Lin Y.-F."/>
            <person name="Huang M.-D."/>
            <person name="Li C.-Y."/>
            <person name="Huang L."/>
            <person name="Wang Z.-W."/>
            <person name="Zhao X."/>
            <person name="Zhong W.-Y."/>
            <person name="Peng D.-H."/>
            <person name="Ahmad S."/>
            <person name="Lan S."/>
            <person name="Zhang J.-S."/>
            <person name="Tsai W.-C."/>
            <person name="Van De Peer Y."/>
            <person name="Liu Z.-J."/>
        </authorList>
    </citation>
    <scope>NUCLEOTIDE SEQUENCE</scope>
    <source>
        <strain evidence="3">CP</strain>
        <tissue evidence="3">Leaves</tissue>
    </source>
</reference>
<dbReference type="Gene3D" id="3.80.10.10">
    <property type="entry name" value="Ribonuclease Inhibitor"/>
    <property type="match status" value="1"/>
</dbReference>
<dbReference type="PROSITE" id="PS51450">
    <property type="entry name" value="LRR"/>
    <property type="match status" value="2"/>
</dbReference>
<evidence type="ECO:0000313" key="3">
    <source>
        <dbReference type="EMBL" id="KAK1300879.1"/>
    </source>
</evidence>
<dbReference type="InterPro" id="IPR025875">
    <property type="entry name" value="Leu-rich_rpt_4"/>
</dbReference>
<evidence type="ECO:0000256" key="2">
    <source>
        <dbReference type="ARBA" id="ARBA00022737"/>
    </source>
</evidence>
<dbReference type="Pfam" id="PF12799">
    <property type="entry name" value="LRR_4"/>
    <property type="match status" value="1"/>
</dbReference>
<name>A0AAV9DJ81_ACOCL</name>
<evidence type="ECO:0000256" key="1">
    <source>
        <dbReference type="ARBA" id="ARBA00022614"/>
    </source>
</evidence>
<proteinExistence type="predicted"/>
<dbReference type="InterPro" id="IPR032675">
    <property type="entry name" value="LRR_dom_sf"/>
</dbReference>
<accession>A0AAV9DJ81</accession>
<dbReference type="PANTHER" id="PTHR48004">
    <property type="entry name" value="OS01G0149700 PROTEIN"/>
    <property type="match status" value="1"/>
</dbReference>
<dbReference type="EMBL" id="JAUJYO010000013">
    <property type="protein sequence ID" value="KAK1300879.1"/>
    <property type="molecule type" value="Genomic_DNA"/>
</dbReference>
<keyword evidence="1" id="KW-0433">Leucine-rich repeat</keyword>
<keyword evidence="4" id="KW-1185">Reference proteome</keyword>
<dbReference type="SUPFAM" id="SSF52058">
    <property type="entry name" value="L domain-like"/>
    <property type="match status" value="1"/>
</dbReference>
<dbReference type="InterPro" id="IPR001611">
    <property type="entry name" value="Leu-rich_rpt"/>
</dbReference>
<dbReference type="InterPro" id="IPR052941">
    <property type="entry name" value="StomDev_PlantInt_Reg"/>
</dbReference>
<sequence length="131" mass="14422">MNSFYDNLSHDDANNYGFIVVDLSSNNFSEEVTGGFLSRCSHLAELNLAQNSVPSGIHSFITSLRQLDLSQNRISDEGLLNYMLPNCRTLTHLNLSSNKLSGGLPDLSRCANMAFACFNTSESKSSVSHQR</sequence>
<dbReference type="AlphaFoldDB" id="A0AAV9DJ81"/>
<reference evidence="3" key="1">
    <citation type="journal article" date="2023" name="Nat. Commun.">
        <title>Diploid and tetraploid genomes of Acorus and the evolution of monocots.</title>
        <authorList>
            <person name="Ma L."/>
            <person name="Liu K.W."/>
            <person name="Li Z."/>
            <person name="Hsiao Y.Y."/>
            <person name="Qi Y."/>
            <person name="Fu T."/>
            <person name="Tang G.D."/>
            <person name="Zhang D."/>
            <person name="Sun W.H."/>
            <person name="Liu D.K."/>
            <person name="Li Y."/>
            <person name="Chen G.Z."/>
            <person name="Liu X.D."/>
            <person name="Liao X.Y."/>
            <person name="Jiang Y.T."/>
            <person name="Yu X."/>
            <person name="Hao Y."/>
            <person name="Huang J."/>
            <person name="Zhao X.W."/>
            <person name="Ke S."/>
            <person name="Chen Y.Y."/>
            <person name="Wu W.L."/>
            <person name="Hsu J.L."/>
            <person name="Lin Y.F."/>
            <person name="Huang M.D."/>
            <person name="Li C.Y."/>
            <person name="Huang L."/>
            <person name="Wang Z.W."/>
            <person name="Zhao X."/>
            <person name="Zhong W.Y."/>
            <person name="Peng D.H."/>
            <person name="Ahmad S."/>
            <person name="Lan S."/>
            <person name="Zhang J.S."/>
            <person name="Tsai W.C."/>
            <person name="Van de Peer Y."/>
            <person name="Liu Z.J."/>
        </authorList>
    </citation>
    <scope>NUCLEOTIDE SEQUENCE</scope>
    <source>
        <strain evidence="3">CP</strain>
    </source>
</reference>
<organism evidence="3 4">
    <name type="scientific">Acorus calamus</name>
    <name type="common">Sweet flag</name>
    <dbReference type="NCBI Taxonomy" id="4465"/>
    <lineage>
        <taxon>Eukaryota</taxon>
        <taxon>Viridiplantae</taxon>
        <taxon>Streptophyta</taxon>
        <taxon>Embryophyta</taxon>
        <taxon>Tracheophyta</taxon>
        <taxon>Spermatophyta</taxon>
        <taxon>Magnoliopsida</taxon>
        <taxon>Liliopsida</taxon>
        <taxon>Acoraceae</taxon>
        <taxon>Acorus</taxon>
    </lineage>
</organism>
<keyword evidence="2" id="KW-0677">Repeat</keyword>
<dbReference type="PANTHER" id="PTHR48004:SF103">
    <property type="entry name" value="OS01G0515300 PROTEIN"/>
    <property type="match status" value="1"/>
</dbReference>
<evidence type="ECO:0000313" key="4">
    <source>
        <dbReference type="Proteomes" id="UP001180020"/>
    </source>
</evidence>
<protein>
    <submittedName>
        <fullName evidence="3">Uncharacterized protein</fullName>
    </submittedName>
</protein>
<gene>
    <name evidence="3" type="ORF">QJS10_CPB13g00617</name>
</gene>